<reference evidence="3 4" key="1">
    <citation type="submission" date="2019-10" db="EMBL/GenBank/DDBJ databases">
        <title>Bacillus from the desert of Cuatro Cinegas, Coahuila.</title>
        <authorList>
            <person name="Olmedo-Alvarez G."/>
            <person name="Saldana S."/>
            <person name="Barcelo D."/>
        </authorList>
    </citation>
    <scope>NUCLEOTIDE SEQUENCE [LARGE SCALE GENOMIC DNA]</scope>
    <source>
        <strain evidence="2 3">CH316_11T</strain>
        <strain evidence="1 4">CH417_13T</strain>
    </source>
</reference>
<dbReference type="Proteomes" id="UP000475765">
    <property type="component" value="Unassembled WGS sequence"/>
</dbReference>
<dbReference type="EMBL" id="WBPP01000045">
    <property type="protein sequence ID" value="KAB2388943.1"/>
    <property type="molecule type" value="Genomic_DNA"/>
</dbReference>
<evidence type="ECO:0000313" key="2">
    <source>
        <dbReference type="EMBL" id="KAB2449474.1"/>
    </source>
</evidence>
<comment type="caution">
    <text evidence="1">The sequence shown here is derived from an EMBL/GenBank/DDBJ whole genome shotgun (WGS) entry which is preliminary data.</text>
</comment>
<dbReference type="Pfam" id="PF13135">
    <property type="entry name" value="DUF3947"/>
    <property type="match status" value="1"/>
</dbReference>
<dbReference type="Proteomes" id="UP000461739">
    <property type="component" value="Unassembled WGS sequence"/>
</dbReference>
<sequence length="84" mass="9573">MLIYYADTNNPIRRYHPEVMGSIAIPYSAAQGTAQAVHQRMQMQSQMYTDIQPDYSSTGYYNSIVISEDGIYFSTIPYGTVYNL</sequence>
<dbReference type="InterPro" id="IPR025039">
    <property type="entry name" value="DUF3947"/>
</dbReference>
<evidence type="ECO:0000313" key="3">
    <source>
        <dbReference type="Proteomes" id="UP000461739"/>
    </source>
</evidence>
<proteinExistence type="predicted"/>
<evidence type="ECO:0000313" key="4">
    <source>
        <dbReference type="Proteomes" id="UP000475765"/>
    </source>
</evidence>
<dbReference type="RefSeq" id="WP_151522220.1">
    <property type="nucleotide sequence ID" value="NZ_WBPA01000015.1"/>
</dbReference>
<organism evidence="1 4">
    <name type="scientific">Bacillus cereus</name>
    <dbReference type="NCBI Taxonomy" id="1396"/>
    <lineage>
        <taxon>Bacteria</taxon>
        <taxon>Bacillati</taxon>
        <taxon>Bacillota</taxon>
        <taxon>Bacilli</taxon>
        <taxon>Bacillales</taxon>
        <taxon>Bacillaceae</taxon>
        <taxon>Bacillus</taxon>
        <taxon>Bacillus cereus group</taxon>
    </lineage>
</organism>
<name>A0A9W7V2F3_BACCE</name>
<dbReference type="AlphaFoldDB" id="A0A9W7V2F3"/>
<gene>
    <name evidence="2" type="ORF">F8165_15340</name>
    <name evidence="1" type="ORF">F8172_24535</name>
</gene>
<dbReference type="EMBL" id="WBPI01000009">
    <property type="protein sequence ID" value="KAB2449474.1"/>
    <property type="molecule type" value="Genomic_DNA"/>
</dbReference>
<evidence type="ECO:0000313" key="1">
    <source>
        <dbReference type="EMBL" id="KAB2388943.1"/>
    </source>
</evidence>
<accession>A0A9W7V2F3</accession>
<protein>
    <submittedName>
        <fullName evidence="1">DUF3947 family protein</fullName>
    </submittedName>
</protein>